<keyword evidence="3" id="KW-1185">Reference proteome</keyword>
<evidence type="ECO:0008006" key="4">
    <source>
        <dbReference type="Google" id="ProtNLM"/>
    </source>
</evidence>
<dbReference type="Pfam" id="PF11136">
    <property type="entry name" value="DUF2889"/>
    <property type="match status" value="1"/>
</dbReference>
<dbReference type="KEGG" id="fal:FRAAL3519"/>
<dbReference type="EMBL" id="CT573213">
    <property type="protein sequence ID" value="CAJ62162.1"/>
    <property type="molecule type" value="Genomic_DNA"/>
</dbReference>
<dbReference type="InterPro" id="IPR021312">
    <property type="entry name" value="DUF2889"/>
</dbReference>
<proteinExistence type="predicted"/>
<dbReference type="STRING" id="326424.FRAAL3519"/>
<name>Q0RJZ8_FRAAA</name>
<accession>Q0RJZ8</accession>
<evidence type="ECO:0000256" key="1">
    <source>
        <dbReference type="SAM" id="MobiDB-lite"/>
    </source>
</evidence>
<dbReference type="HOGENOM" id="CLU_049719_0_0_11"/>
<reference evidence="2 3" key="1">
    <citation type="journal article" date="2007" name="Genome Res.">
        <title>Genome characteristics of facultatively symbiotic Frankia sp. strains reflect host range and host plant biogeography.</title>
        <authorList>
            <person name="Normand P."/>
            <person name="Lapierre P."/>
            <person name="Tisa L.S."/>
            <person name="Gogarten J.P."/>
            <person name="Alloisio N."/>
            <person name="Bagnarol E."/>
            <person name="Bassi C.A."/>
            <person name="Berry A.M."/>
            <person name="Bickhart D.M."/>
            <person name="Choisne N."/>
            <person name="Couloux A."/>
            <person name="Cournoyer B."/>
            <person name="Cruveiller S."/>
            <person name="Daubin V."/>
            <person name="Demange N."/>
            <person name="Francino M.P."/>
            <person name="Goltsman E."/>
            <person name="Huang Y."/>
            <person name="Kopp O.R."/>
            <person name="Labarre L."/>
            <person name="Lapidus A."/>
            <person name="Lavire C."/>
            <person name="Marechal J."/>
            <person name="Martinez M."/>
            <person name="Mastronunzio J.E."/>
            <person name="Mullin B.C."/>
            <person name="Niemann J."/>
            <person name="Pujic P."/>
            <person name="Rawnsley T."/>
            <person name="Rouy Z."/>
            <person name="Schenowitz C."/>
            <person name="Sellstedt A."/>
            <person name="Tavares F."/>
            <person name="Tomkins J.P."/>
            <person name="Vallenet D."/>
            <person name="Valverde C."/>
            <person name="Wall L.G."/>
            <person name="Wang Y."/>
            <person name="Medigue C."/>
            <person name="Benson D.R."/>
        </authorList>
    </citation>
    <scope>NUCLEOTIDE SEQUENCE [LARGE SCALE GENOMIC DNA]</scope>
    <source>
        <strain evidence="3">DSM 45986 / CECT 9034 / ACN14a</strain>
    </source>
</reference>
<dbReference type="Proteomes" id="UP000000657">
    <property type="component" value="Chromosome"/>
</dbReference>
<sequence>MAMIRAGHPGHGPRIPAAATPRRRPDSIRRTSTVDIAGGRELTGPLVLRGRGRDLVTDPTGAGLELARAAVEVEIDRAGRPAVARVTADPPLPGAEALVGAGVPGGFRRAVAAALPAETSSLGHLLLDDVPGAVIISGYAWAVEPGENGPHPGGMAQADICSGWRSDGTMMISMRTEGGLPPMAGPVAPDLADPDDPAAWHELAPLAVHGVRRRRRLDLTAHDGLLDVDAMFRDTYVDSDGDETVVHEYGLTAGIDAATFTVVTVAAQPRVLPWVECPLAGASADRLVGTDVRAVRGLVGGAFRGISTCTHLNDLLRSLGDVEALAAALGKNVGAVRPVSL</sequence>
<dbReference type="AlphaFoldDB" id="Q0RJZ8"/>
<evidence type="ECO:0000313" key="3">
    <source>
        <dbReference type="Proteomes" id="UP000000657"/>
    </source>
</evidence>
<evidence type="ECO:0000313" key="2">
    <source>
        <dbReference type="EMBL" id="CAJ62162.1"/>
    </source>
</evidence>
<feature type="region of interest" description="Disordered" evidence="1">
    <location>
        <begin position="1"/>
        <end position="32"/>
    </location>
</feature>
<gene>
    <name evidence="2" type="ordered locus">FRAAL3519</name>
</gene>
<organism evidence="2 3">
    <name type="scientific">Frankia alni (strain DSM 45986 / CECT 9034 / ACN14a)</name>
    <dbReference type="NCBI Taxonomy" id="326424"/>
    <lineage>
        <taxon>Bacteria</taxon>
        <taxon>Bacillati</taxon>
        <taxon>Actinomycetota</taxon>
        <taxon>Actinomycetes</taxon>
        <taxon>Frankiales</taxon>
        <taxon>Frankiaceae</taxon>
        <taxon>Frankia</taxon>
    </lineage>
</organism>
<dbReference type="eggNOG" id="ENOG5032UAQ">
    <property type="taxonomic scope" value="Bacteria"/>
</dbReference>
<protein>
    <recommendedName>
        <fullName evidence="4">DUF2889 domain-containing protein</fullName>
    </recommendedName>
</protein>